<dbReference type="GO" id="GO:0022857">
    <property type="term" value="F:transmembrane transporter activity"/>
    <property type="evidence" value="ECO:0007669"/>
    <property type="project" value="InterPro"/>
</dbReference>
<evidence type="ECO:0000313" key="10">
    <source>
        <dbReference type="Proteomes" id="UP000265719"/>
    </source>
</evidence>
<feature type="transmembrane region" description="Helical" evidence="8">
    <location>
        <begin position="206"/>
        <end position="226"/>
    </location>
</feature>
<feature type="transmembrane region" description="Helical" evidence="8">
    <location>
        <begin position="363"/>
        <end position="389"/>
    </location>
</feature>
<feature type="transmembrane region" description="Helical" evidence="8">
    <location>
        <begin position="272"/>
        <end position="298"/>
    </location>
</feature>
<feature type="transmembrane region" description="Helical" evidence="8">
    <location>
        <begin position="111"/>
        <end position="132"/>
    </location>
</feature>
<dbReference type="RefSeq" id="WP_119267796.1">
    <property type="nucleotide sequence ID" value="NZ_CP063196.1"/>
</dbReference>
<evidence type="ECO:0000256" key="2">
    <source>
        <dbReference type="ARBA" id="ARBA00022448"/>
    </source>
</evidence>
<keyword evidence="10" id="KW-1185">Reference proteome</keyword>
<dbReference type="PANTHER" id="PTHR42718:SF47">
    <property type="entry name" value="METHYL VIOLOGEN RESISTANCE PROTEIN SMVA"/>
    <property type="match status" value="1"/>
</dbReference>
<sequence>MDTSSQTPPVPQAGRREWLGLAVLALPTLLLSIDLSVLYLALPHLSSDLGASAVQQLWIMDIYAFMLAGFLITMGTLGDRIGRRRLLLIGAVAFGLSSVLAAYSATPEMLIAARALLGVAGATLMPSSLALITTMFKDPKQRAAAIGAWMSCLMGGMAVGPVVGGVTLEFFWWGAVFLLGVPVMLLLLVAGPLLLPESRTPETGRIDLLSVALSLAAILPIIYGIKEVAEDGWSLLAGSAILVGVFCGAVFVRRQYGLADPLLDLRLLNIGIYRSAFTLSLLVGAIQGGTLLLINLYLQMVLGFSPLRAGLWLVPTAFAMIVMTMLAPAVARRVRPAYVIMVGLLTSAAGYLVLTLIDSTGGLPALVVGVAIIMAGIGPATSLGYDMILGAVPSEKAGSASALTETGGQFGVALGIAVLGSVSTALYRAQMAVSLPADLPAEAAEAAREGIPGAVAAAQQLPSELGEALLAAAREAFTGGLHTIVLFGSLLFVALAVLAVTTLRTVPPSGQGQTAPDSASPSAASTAS</sequence>
<organism evidence="9 10">
    <name type="scientific">Thermobifida halotolerans</name>
    <dbReference type="NCBI Taxonomy" id="483545"/>
    <lineage>
        <taxon>Bacteria</taxon>
        <taxon>Bacillati</taxon>
        <taxon>Actinomycetota</taxon>
        <taxon>Actinomycetes</taxon>
        <taxon>Streptosporangiales</taxon>
        <taxon>Nocardiopsidaceae</taxon>
        <taxon>Thermobifida</taxon>
    </lineage>
</organism>
<dbReference type="GO" id="GO:0005886">
    <property type="term" value="C:plasma membrane"/>
    <property type="evidence" value="ECO:0007669"/>
    <property type="project" value="UniProtKB-SubCell"/>
</dbReference>
<accession>A0A399G3C2</accession>
<evidence type="ECO:0000256" key="3">
    <source>
        <dbReference type="ARBA" id="ARBA00022475"/>
    </source>
</evidence>
<evidence type="ECO:0000256" key="6">
    <source>
        <dbReference type="ARBA" id="ARBA00023136"/>
    </source>
</evidence>
<evidence type="ECO:0000313" key="9">
    <source>
        <dbReference type="EMBL" id="UOE21133.1"/>
    </source>
</evidence>
<protein>
    <submittedName>
        <fullName evidence="9">MFS transporter</fullName>
    </submittedName>
</protein>
<gene>
    <name evidence="9" type="ORF">NI17_008320</name>
</gene>
<dbReference type="Pfam" id="PF07690">
    <property type="entry name" value="MFS_1"/>
    <property type="match status" value="1"/>
</dbReference>
<keyword evidence="3" id="KW-1003">Cell membrane</keyword>
<feature type="transmembrane region" description="Helical" evidence="8">
    <location>
        <begin position="170"/>
        <end position="194"/>
    </location>
</feature>
<feature type="transmembrane region" description="Helical" evidence="8">
    <location>
        <begin position="310"/>
        <end position="331"/>
    </location>
</feature>
<keyword evidence="6 8" id="KW-0472">Membrane</keyword>
<evidence type="ECO:0000256" key="1">
    <source>
        <dbReference type="ARBA" id="ARBA00004651"/>
    </source>
</evidence>
<dbReference type="KEGG" id="thao:NI17_008320"/>
<feature type="transmembrane region" description="Helical" evidence="8">
    <location>
        <begin position="21"/>
        <end position="42"/>
    </location>
</feature>
<keyword evidence="2" id="KW-0813">Transport</keyword>
<dbReference type="Gene3D" id="1.20.1720.10">
    <property type="entry name" value="Multidrug resistance protein D"/>
    <property type="match status" value="1"/>
</dbReference>
<dbReference type="InterPro" id="IPR036259">
    <property type="entry name" value="MFS_trans_sf"/>
</dbReference>
<evidence type="ECO:0000256" key="4">
    <source>
        <dbReference type="ARBA" id="ARBA00022692"/>
    </source>
</evidence>
<evidence type="ECO:0000256" key="5">
    <source>
        <dbReference type="ARBA" id="ARBA00022989"/>
    </source>
</evidence>
<dbReference type="EMBL" id="CP063196">
    <property type="protein sequence ID" value="UOE21133.1"/>
    <property type="molecule type" value="Genomic_DNA"/>
</dbReference>
<feature type="transmembrane region" description="Helical" evidence="8">
    <location>
        <begin position="232"/>
        <end position="252"/>
    </location>
</feature>
<proteinExistence type="predicted"/>
<dbReference type="CDD" id="cd17321">
    <property type="entry name" value="MFS_MMR_MDR_like"/>
    <property type="match status" value="1"/>
</dbReference>
<feature type="transmembrane region" description="Helical" evidence="8">
    <location>
        <begin position="144"/>
        <end position="164"/>
    </location>
</feature>
<comment type="subcellular location">
    <subcellularLocation>
        <location evidence="1">Cell membrane</location>
        <topology evidence="1">Multi-pass membrane protein</topology>
    </subcellularLocation>
</comment>
<dbReference type="SUPFAM" id="SSF103473">
    <property type="entry name" value="MFS general substrate transporter"/>
    <property type="match status" value="1"/>
</dbReference>
<dbReference type="Proteomes" id="UP000265719">
    <property type="component" value="Chromosome"/>
</dbReference>
<feature type="transmembrane region" description="Helical" evidence="8">
    <location>
        <begin position="338"/>
        <end position="357"/>
    </location>
</feature>
<feature type="transmembrane region" description="Helical" evidence="8">
    <location>
        <begin position="410"/>
        <end position="429"/>
    </location>
</feature>
<keyword evidence="4 8" id="KW-0812">Transmembrane</keyword>
<dbReference type="PANTHER" id="PTHR42718">
    <property type="entry name" value="MAJOR FACILITATOR SUPERFAMILY MULTIDRUG TRANSPORTER MFSC"/>
    <property type="match status" value="1"/>
</dbReference>
<reference evidence="9" key="1">
    <citation type="submission" date="2020-10" db="EMBL/GenBank/DDBJ databases">
        <title>De novo genome project of the cellulose decomposer Thermobifida halotolerans type strain.</title>
        <authorList>
            <person name="Nagy I."/>
            <person name="Horvath B."/>
            <person name="Kukolya J."/>
            <person name="Nagy I."/>
            <person name="Orsini M."/>
        </authorList>
    </citation>
    <scope>NUCLEOTIDE SEQUENCE</scope>
    <source>
        <strain evidence="9">DSM 44931</strain>
    </source>
</reference>
<evidence type="ECO:0000256" key="8">
    <source>
        <dbReference type="SAM" id="Phobius"/>
    </source>
</evidence>
<feature type="region of interest" description="Disordered" evidence="7">
    <location>
        <begin position="507"/>
        <end position="528"/>
    </location>
</feature>
<dbReference type="InterPro" id="IPR011701">
    <property type="entry name" value="MFS"/>
</dbReference>
<evidence type="ECO:0000256" key="7">
    <source>
        <dbReference type="SAM" id="MobiDB-lite"/>
    </source>
</evidence>
<feature type="compositionally biased region" description="Low complexity" evidence="7">
    <location>
        <begin position="514"/>
        <end position="528"/>
    </location>
</feature>
<feature type="transmembrane region" description="Helical" evidence="8">
    <location>
        <begin position="484"/>
        <end position="503"/>
    </location>
</feature>
<name>A0A399G3C2_9ACTN</name>
<feature type="transmembrane region" description="Helical" evidence="8">
    <location>
        <begin position="54"/>
        <end position="74"/>
    </location>
</feature>
<feature type="transmembrane region" description="Helical" evidence="8">
    <location>
        <begin position="86"/>
        <end position="105"/>
    </location>
</feature>
<dbReference type="AlphaFoldDB" id="A0A399G3C2"/>
<dbReference type="InterPro" id="IPR020846">
    <property type="entry name" value="MFS_dom"/>
</dbReference>
<dbReference type="Gene3D" id="1.20.1250.20">
    <property type="entry name" value="MFS general substrate transporter like domains"/>
    <property type="match status" value="1"/>
</dbReference>
<dbReference type="PROSITE" id="PS50850">
    <property type="entry name" value="MFS"/>
    <property type="match status" value="1"/>
</dbReference>
<keyword evidence="5 8" id="KW-1133">Transmembrane helix</keyword>